<dbReference type="PANTHER" id="PTHR43877">
    <property type="entry name" value="AMINOALKYLPHOSPHONATE N-ACETYLTRANSFERASE-RELATED-RELATED"/>
    <property type="match status" value="1"/>
</dbReference>
<dbReference type="RefSeq" id="WP_273990035.1">
    <property type="nucleotide sequence ID" value="NZ_BAABQT010000011.1"/>
</dbReference>
<evidence type="ECO:0000256" key="1">
    <source>
        <dbReference type="ARBA" id="ARBA00022679"/>
    </source>
</evidence>
<keyword evidence="5" id="KW-1185">Reference proteome</keyword>
<dbReference type="GO" id="GO:0016746">
    <property type="term" value="F:acyltransferase activity"/>
    <property type="evidence" value="ECO:0007669"/>
    <property type="project" value="UniProtKB-KW"/>
</dbReference>
<evidence type="ECO:0000313" key="5">
    <source>
        <dbReference type="Proteomes" id="UP001217044"/>
    </source>
</evidence>
<organism evidence="4 5">
    <name type="scientific">Deinococcus aquaticus</name>
    <dbReference type="NCBI Taxonomy" id="328692"/>
    <lineage>
        <taxon>Bacteria</taxon>
        <taxon>Thermotogati</taxon>
        <taxon>Deinococcota</taxon>
        <taxon>Deinococci</taxon>
        <taxon>Deinococcales</taxon>
        <taxon>Deinococcaceae</taxon>
        <taxon>Deinococcus</taxon>
    </lineage>
</organism>
<keyword evidence="2 4" id="KW-0012">Acyltransferase</keyword>
<dbReference type="EC" id="2.3.1.-" evidence="4"/>
<dbReference type="InterPro" id="IPR016181">
    <property type="entry name" value="Acyl_CoA_acyltransferase"/>
</dbReference>
<dbReference type="InterPro" id="IPR000182">
    <property type="entry name" value="GNAT_dom"/>
</dbReference>
<dbReference type="EMBL" id="CP115165">
    <property type="protein sequence ID" value="WDA59506.1"/>
    <property type="molecule type" value="Genomic_DNA"/>
</dbReference>
<name>A0ABY7V2U0_9DEIO</name>
<dbReference type="Gene3D" id="3.40.630.30">
    <property type="match status" value="1"/>
</dbReference>
<dbReference type="InterPro" id="IPR050832">
    <property type="entry name" value="Bact_Acetyltransf"/>
</dbReference>
<feature type="domain" description="N-acetyltransferase" evidence="3">
    <location>
        <begin position="3"/>
        <end position="153"/>
    </location>
</feature>
<accession>A0ABY7V2U0</accession>
<dbReference type="SUPFAM" id="SSF55729">
    <property type="entry name" value="Acyl-CoA N-acyltransferases (Nat)"/>
    <property type="match status" value="1"/>
</dbReference>
<gene>
    <name evidence="4" type="ORF">M8445_04650</name>
</gene>
<reference evidence="4 5" key="1">
    <citation type="submission" date="2022-12" db="EMBL/GenBank/DDBJ databases">
        <title>Genome Sequence of Deinococcus aquaticus Type Strain PB314.</title>
        <authorList>
            <person name="Albert C."/>
            <person name="Hill J."/>
            <person name="Boren L."/>
            <person name="Scholz-Ng S."/>
            <person name="Fatema N."/>
            <person name="Grosso R."/>
            <person name="Soboslay E."/>
            <person name="Tuohy J."/>
        </authorList>
    </citation>
    <scope>NUCLEOTIDE SEQUENCE [LARGE SCALE GENOMIC DNA]</scope>
    <source>
        <strain evidence="4 5">PB-314</strain>
    </source>
</reference>
<protein>
    <submittedName>
        <fullName evidence="4">GNAT family N-acetyltransferase</fullName>
        <ecNumber evidence="4">2.3.1.-</ecNumber>
    </submittedName>
</protein>
<evidence type="ECO:0000313" key="4">
    <source>
        <dbReference type="EMBL" id="WDA59506.1"/>
    </source>
</evidence>
<dbReference type="PROSITE" id="PS51186">
    <property type="entry name" value="GNAT"/>
    <property type="match status" value="1"/>
</dbReference>
<evidence type="ECO:0000256" key="2">
    <source>
        <dbReference type="ARBA" id="ARBA00023315"/>
    </source>
</evidence>
<evidence type="ECO:0000259" key="3">
    <source>
        <dbReference type="PROSITE" id="PS51186"/>
    </source>
</evidence>
<keyword evidence="1 4" id="KW-0808">Transferase</keyword>
<dbReference type="PANTHER" id="PTHR43877:SF2">
    <property type="entry name" value="AMINOALKYLPHOSPHONATE N-ACETYLTRANSFERASE-RELATED"/>
    <property type="match status" value="1"/>
</dbReference>
<sequence>MPADLRPATSADLPVIHGLILETGLSTDPTLITATLDGSSYWLATEAGQVVGTVGLEHGDGAGLLRSAAVRPAAQGRGVGAALVRAALGAARARGDRATYLFTDTAGPYWARLGFEPVRAADLIRALPGVPQVRGGLARGWIHGAAAWRLDLTGVSP</sequence>
<dbReference type="Proteomes" id="UP001217044">
    <property type="component" value="Chromosome"/>
</dbReference>
<dbReference type="CDD" id="cd04301">
    <property type="entry name" value="NAT_SF"/>
    <property type="match status" value="1"/>
</dbReference>
<proteinExistence type="predicted"/>
<dbReference type="Pfam" id="PF13508">
    <property type="entry name" value="Acetyltransf_7"/>
    <property type="match status" value="1"/>
</dbReference>